<dbReference type="RefSeq" id="WP_390302186.1">
    <property type="nucleotide sequence ID" value="NZ_JBHRRZ010000003.1"/>
</dbReference>
<dbReference type="Proteomes" id="UP001595387">
    <property type="component" value="Unassembled WGS sequence"/>
</dbReference>
<protein>
    <submittedName>
        <fullName evidence="2">Uncharacterized protein</fullName>
    </submittedName>
</protein>
<sequence>MMPFLYFPEDKSEYLPAILILTLFIILAVGALYGFYKYSKKEERRFNEKYQEEIRYAEENDDRY</sequence>
<keyword evidence="1" id="KW-0812">Transmembrane</keyword>
<keyword evidence="1" id="KW-1133">Transmembrane helix</keyword>
<dbReference type="EMBL" id="JBHRRZ010000003">
    <property type="protein sequence ID" value="MFC2947142.1"/>
    <property type="molecule type" value="Genomic_DNA"/>
</dbReference>
<name>A0ABV7A260_9BACI</name>
<evidence type="ECO:0000256" key="1">
    <source>
        <dbReference type="SAM" id="Phobius"/>
    </source>
</evidence>
<proteinExistence type="predicted"/>
<reference evidence="3" key="1">
    <citation type="journal article" date="2019" name="Int. J. Syst. Evol. Microbiol.">
        <title>The Global Catalogue of Microorganisms (GCM) 10K type strain sequencing project: providing services to taxonomists for standard genome sequencing and annotation.</title>
        <authorList>
            <consortium name="The Broad Institute Genomics Platform"/>
            <consortium name="The Broad Institute Genome Sequencing Center for Infectious Disease"/>
            <person name="Wu L."/>
            <person name="Ma J."/>
        </authorList>
    </citation>
    <scope>NUCLEOTIDE SEQUENCE [LARGE SCALE GENOMIC DNA]</scope>
    <source>
        <strain evidence="3">KCTC 13193</strain>
    </source>
</reference>
<feature type="transmembrane region" description="Helical" evidence="1">
    <location>
        <begin position="14"/>
        <end position="36"/>
    </location>
</feature>
<organism evidence="2 3">
    <name type="scientific">Virgibacillus sediminis</name>
    <dbReference type="NCBI Taxonomy" id="202260"/>
    <lineage>
        <taxon>Bacteria</taxon>
        <taxon>Bacillati</taxon>
        <taxon>Bacillota</taxon>
        <taxon>Bacilli</taxon>
        <taxon>Bacillales</taxon>
        <taxon>Bacillaceae</taxon>
        <taxon>Virgibacillus</taxon>
    </lineage>
</organism>
<keyword evidence="3" id="KW-1185">Reference proteome</keyword>
<keyword evidence="1" id="KW-0472">Membrane</keyword>
<evidence type="ECO:0000313" key="2">
    <source>
        <dbReference type="EMBL" id="MFC2947142.1"/>
    </source>
</evidence>
<accession>A0ABV7A260</accession>
<evidence type="ECO:0000313" key="3">
    <source>
        <dbReference type="Proteomes" id="UP001595387"/>
    </source>
</evidence>
<comment type="caution">
    <text evidence="2">The sequence shown here is derived from an EMBL/GenBank/DDBJ whole genome shotgun (WGS) entry which is preliminary data.</text>
</comment>
<gene>
    <name evidence="2" type="ORF">ACFODW_02020</name>
</gene>